<dbReference type="CDD" id="cd00009">
    <property type="entry name" value="AAA"/>
    <property type="match status" value="1"/>
</dbReference>
<dbReference type="AlphaFoldDB" id="A0A1Q2L124"/>
<dbReference type="InterPro" id="IPR027417">
    <property type="entry name" value="P-loop_NTPase"/>
</dbReference>
<protein>
    <recommendedName>
        <fullName evidence="5">AAA+ ATPase domain-containing protein</fullName>
    </recommendedName>
</protein>
<dbReference type="KEGG" id="pmar:B0X71_14325"/>
<dbReference type="OrthoDB" id="9806903at2"/>
<proteinExistence type="inferred from homology"/>
<keyword evidence="7" id="KW-1185">Reference proteome</keyword>
<sequence length="487" mass="55480">MESSRLRMLYESMAELDEEVQEALAVEDISMFRYHLLRAYRLIEKVQLADHHSLIPLYHYLSNWHQKLAQFHEAKGETEEAEREWLSSISYHTGDADRNPYVQFAHAALAVQNLSVARDIDEHMPYITQRNVKSIQVSLRKARFSIRTAVSRSGINDSTSYILGWIDEMEKVLDAREDLKGHGETSAKEPATEDILRELDSYIGLTRVKKRVNEICNLVIFNQLRQEKGLKADQPSLHMVFTGNPGTGKTTIARIIARLFKSLGVLKSGHLVEVGRADLVGEYIGHTAIKTLGKLKEAKEGVLFIDEAYSLVRGQANDFGREAIDTIVKEMEDKRKELVIILAGYPQEMNAFLQSNPGLKSRFSTQITFDDYQIDELMEIGEKMLKEKQYEMTEKAGEVFRKIIMQKIGEEPENHGNGRLVRNIIEEAIFCKADFVVSSKKNGLPYGQLDQIEQAVMHHVLANMENSRSANKPVDNDLQFDSRGVLH</sequence>
<evidence type="ECO:0000256" key="4">
    <source>
        <dbReference type="SAM" id="MobiDB-lite"/>
    </source>
</evidence>
<dbReference type="InterPro" id="IPR050773">
    <property type="entry name" value="CbxX/CfxQ_RuBisCO_ESX"/>
</dbReference>
<evidence type="ECO:0000313" key="6">
    <source>
        <dbReference type="EMBL" id="AQQ54165.1"/>
    </source>
</evidence>
<dbReference type="PANTHER" id="PTHR43392:SF2">
    <property type="entry name" value="AAA-TYPE ATPASE FAMILY PROTEIN _ ANKYRIN REPEAT FAMILY PROTEIN"/>
    <property type="match status" value="1"/>
</dbReference>
<dbReference type="PANTHER" id="PTHR43392">
    <property type="entry name" value="AAA-TYPE ATPASE FAMILY PROTEIN / ANKYRIN REPEAT FAMILY PROTEIN"/>
    <property type="match status" value="1"/>
</dbReference>
<dbReference type="GO" id="GO:0005524">
    <property type="term" value="F:ATP binding"/>
    <property type="evidence" value="ECO:0007669"/>
    <property type="project" value="UniProtKB-KW"/>
</dbReference>
<feature type="region of interest" description="Disordered" evidence="4">
    <location>
        <begin position="467"/>
        <end position="487"/>
    </location>
</feature>
<organism evidence="6 7">
    <name type="scientific">Planococcus lenghuensis</name>
    <dbReference type="NCBI Taxonomy" id="2213202"/>
    <lineage>
        <taxon>Bacteria</taxon>
        <taxon>Bacillati</taxon>
        <taxon>Bacillota</taxon>
        <taxon>Bacilli</taxon>
        <taxon>Bacillales</taxon>
        <taxon>Caryophanaceae</taxon>
        <taxon>Planococcus</taxon>
    </lineage>
</organism>
<evidence type="ECO:0000256" key="1">
    <source>
        <dbReference type="ARBA" id="ARBA00010378"/>
    </source>
</evidence>
<dbReference type="SUPFAM" id="SSF52540">
    <property type="entry name" value="P-loop containing nucleoside triphosphate hydrolases"/>
    <property type="match status" value="1"/>
</dbReference>
<dbReference type="Proteomes" id="UP000188184">
    <property type="component" value="Chromosome"/>
</dbReference>
<reference evidence="6 7" key="1">
    <citation type="submission" date="2017-02" db="EMBL/GenBank/DDBJ databases">
        <title>The complete genomic sequence of a novel cold adapted crude oil-degrading bacterium Planococcus qaidamina Y42.</title>
        <authorList>
            <person name="Yang R."/>
        </authorList>
    </citation>
    <scope>NUCLEOTIDE SEQUENCE [LARGE SCALE GENOMIC DNA]</scope>
    <source>
        <strain evidence="6 7">Y42</strain>
    </source>
</reference>
<gene>
    <name evidence="6" type="ORF">B0X71_14325</name>
</gene>
<evidence type="ECO:0000313" key="7">
    <source>
        <dbReference type="Proteomes" id="UP000188184"/>
    </source>
</evidence>
<dbReference type="Pfam" id="PF00004">
    <property type="entry name" value="AAA"/>
    <property type="match status" value="1"/>
</dbReference>
<name>A0A1Q2L124_9BACL</name>
<evidence type="ECO:0000259" key="5">
    <source>
        <dbReference type="SMART" id="SM00382"/>
    </source>
</evidence>
<keyword evidence="3" id="KW-0067">ATP-binding</keyword>
<comment type="similarity">
    <text evidence="1">Belongs to the CbxX/CfxQ family.</text>
</comment>
<dbReference type="InterPro" id="IPR003593">
    <property type="entry name" value="AAA+_ATPase"/>
</dbReference>
<dbReference type="InterPro" id="IPR041627">
    <property type="entry name" value="AAA_lid_6"/>
</dbReference>
<dbReference type="InterPro" id="IPR003959">
    <property type="entry name" value="ATPase_AAA_core"/>
</dbReference>
<dbReference type="InterPro" id="IPR000641">
    <property type="entry name" value="CbxX/CfxQ"/>
</dbReference>
<dbReference type="Pfam" id="PF17866">
    <property type="entry name" value="AAA_lid_6"/>
    <property type="match status" value="1"/>
</dbReference>
<dbReference type="FunFam" id="3.40.50.300:FF:000216">
    <property type="entry name" value="Type VII secretion ATPase EccA"/>
    <property type="match status" value="1"/>
</dbReference>
<dbReference type="PRINTS" id="PR00819">
    <property type="entry name" value="CBXCFQXSUPER"/>
</dbReference>
<dbReference type="SMART" id="SM00382">
    <property type="entry name" value="AAA"/>
    <property type="match status" value="1"/>
</dbReference>
<dbReference type="GO" id="GO:0016887">
    <property type="term" value="F:ATP hydrolysis activity"/>
    <property type="evidence" value="ECO:0007669"/>
    <property type="project" value="InterPro"/>
</dbReference>
<accession>A0A1Q2L124</accession>
<feature type="domain" description="AAA+ ATPase" evidence="5">
    <location>
        <begin position="235"/>
        <end position="373"/>
    </location>
</feature>
<keyword evidence="2" id="KW-0547">Nucleotide-binding</keyword>
<evidence type="ECO:0000256" key="3">
    <source>
        <dbReference type="ARBA" id="ARBA00022840"/>
    </source>
</evidence>
<dbReference type="EMBL" id="CP019640">
    <property type="protein sequence ID" value="AQQ54165.1"/>
    <property type="molecule type" value="Genomic_DNA"/>
</dbReference>
<dbReference type="RefSeq" id="WP_077590057.1">
    <property type="nucleotide sequence ID" value="NZ_CP019640.1"/>
</dbReference>
<dbReference type="Gene3D" id="1.10.8.60">
    <property type="match status" value="1"/>
</dbReference>
<dbReference type="Gene3D" id="3.40.50.300">
    <property type="entry name" value="P-loop containing nucleotide triphosphate hydrolases"/>
    <property type="match status" value="1"/>
</dbReference>
<evidence type="ECO:0000256" key="2">
    <source>
        <dbReference type="ARBA" id="ARBA00022741"/>
    </source>
</evidence>